<dbReference type="SUPFAM" id="SSF56399">
    <property type="entry name" value="ADP-ribosylation"/>
    <property type="match status" value="1"/>
</dbReference>
<keyword evidence="12" id="KW-1185">Reference proteome</keyword>
<name>A0A815D255_9BILA</name>
<dbReference type="EMBL" id="CAJOBC010033551">
    <property type="protein sequence ID" value="CAF4101350.1"/>
    <property type="molecule type" value="Genomic_DNA"/>
</dbReference>
<protein>
    <recommendedName>
        <fullName evidence="9">NAD(P)(+)--arginine ADP-ribosyltransferase</fullName>
        <ecNumber evidence="9">2.4.2.31</ecNumber>
    </recommendedName>
    <alternativeName>
        <fullName evidence="9">Mono(ADP-ribosyl)transferase</fullName>
    </alternativeName>
</protein>
<dbReference type="EC" id="2.4.2.31" evidence="9"/>
<feature type="repeat" description="TPR" evidence="8">
    <location>
        <begin position="459"/>
        <end position="492"/>
    </location>
</feature>
<reference evidence="10" key="1">
    <citation type="submission" date="2021-02" db="EMBL/GenBank/DDBJ databases">
        <authorList>
            <person name="Nowell W R."/>
        </authorList>
    </citation>
    <scope>NUCLEOTIDE SEQUENCE</scope>
</reference>
<proteinExistence type="inferred from homology"/>
<evidence type="ECO:0000256" key="1">
    <source>
        <dbReference type="ARBA" id="ARBA00009558"/>
    </source>
</evidence>
<comment type="catalytic activity">
    <reaction evidence="7 9">
        <text>L-arginyl-[protein] + NAD(+) = N(omega)-(ADP-D-ribosyl)-L-arginyl-[protein] + nicotinamide + H(+)</text>
        <dbReference type="Rhea" id="RHEA:19149"/>
        <dbReference type="Rhea" id="RHEA-COMP:10532"/>
        <dbReference type="Rhea" id="RHEA-COMP:15087"/>
        <dbReference type="ChEBI" id="CHEBI:15378"/>
        <dbReference type="ChEBI" id="CHEBI:17154"/>
        <dbReference type="ChEBI" id="CHEBI:29965"/>
        <dbReference type="ChEBI" id="CHEBI:57540"/>
        <dbReference type="ChEBI" id="CHEBI:142554"/>
        <dbReference type="EC" id="2.4.2.31"/>
    </reaction>
</comment>
<feature type="repeat" description="TPR" evidence="8">
    <location>
        <begin position="753"/>
        <end position="786"/>
    </location>
</feature>
<keyword evidence="9" id="KW-0521">NADP</keyword>
<comment type="caution">
    <text evidence="10">The sequence shown here is derived from an EMBL/GenBank/DDBJ whole genome shotgun (WGS) entry which is preliminary data.</text>
</comment>
<feature type="repeat" description="TPR" evidence="8">
    <location>
        <begin position="669"/>
        <end position="702"/>
    </location>
</feature>
<evidence type="ECO:0000256" key="2">
    <source>
        <dbReference type="ARBA" id="ARBA00022676"/>
    </source>
</evidence>
<dbReference type="SUPFAM" id="SSF48452">
    <property type="entry name" value="TPR-like"/>
    <property type="match status" value="1"/>
</dbReference>
<dbReference type="OrthoDB" id="5986190at2759"/>
<dbReference type="SMART" id="SM00028">
    <property type="entry name" value="TPR"/>
    <property type="match status" value="9"/>
</dbReference>
<dbReference type="PRINTS" id="PR00381">
    <property type="entry name" value="KINESINLIGHT"/>
</dbReference>
<feature type="repeat" description="TPR" evidence="8">
    <location>
        <begin position="627"/>
        <end position="660"/>
    </location>
</feature>
<dbReference type="Proteomes" id="UP000663829">
    <property type="component" value="Unassembled WGS sequence"/>
</dbReference>
<evidence type="ECO:0000256" key="7">
    <source>
        <dbReference type="ARBA" id="ARBA00047597"/>
    </source>
</evidence>
<comment type="similarity">
    <text evidence="1 9">Belongs to the Arg-specific ADP-ribosyltransferase family.</text>
</comment>
<dbReference type="Gene3D" id="3.90.176.10">
    <property type="entry name" value="Toxin ADP-ribosyltransferase, Chain A, domain 1"/>
    <property type="match status" value="1"/>
</dbReference>
<keyword evidence="5" id="KW-0677">Repeat</keyword>
<feature type="repeat" description="TPR" evidence="8">
    <location>
        <begin position="711"/>
        <end position="744"/>
    </location>
</feature>
<evidence type="ECO:0000256" key="4">
    <source>
        <dbReference type="ARBA" id="ARBA00022695"/>
    </source>
</evidence>
<keyword evidence="9" id="KW-0520">NAD</keyword>
<dbReference type="GO" id="GO:0106274">
    <property type="term" value="F:NAD+-protein-arginine ADP-ribosyltransferase activity"/>
    <property type="evidence" value="ECO:0007669"/>
    <property type="project" value="UniProtKB-EC"/>
</dbReference>
<dbReference type="PROSITE" id="PS50293">
    <property type="entry name" value="TPR_REGION"/>
    <property type="match status" value="6"/>
</dbReference>
<dbReference type="PROSITE" id="PS51996">
    <property type="entry name" value="TR_MART"/>
    <property type="match status" value="1"/>
</dbReference>
<dbReference type="InterPro" id="IPR019734">
    <property type="entry name" value="TPR_rpt"/>
</dbReference>
<evidence type="ECO:0000256" key="9">
    <source>
        <dbReference type="RuleBase" id="RU361228"/>
    </source>
</evidence>
<keyword evidence="4" id="KW-0548">Nucleotidyltransferase</keyword>
<dbReference type="InterPro" id="IPR000768">
    <property type="entry name" value="ART"/>
</dbReference>
<dbReference type="PANTHER" id="PTHR45641:SF1">
    <property type="entry name" value="AAA+ ATPASE DOMAIN-CONTAINING PROTEIN"/>
    <property type="match status" value="1"/>
</dbReference>
<gene>
    <name evidence="10" type="ORF">GPM918_LOCUS28120</name>
    <name evidence="11" type="ORF">SRO942_LOCUS28579</name>
</gene>
<dbReference type="PANTHER" id="PTHR45641">
    <property type="entry name" value="TETRATRICOPEPTIDE REPEAT PROTEIN (AFU_ORTHOLOGUE AFUA_6G03870)"/>
    <property type="match status" value="1"/>
</dbReference>
<accession>A0A815D255</accession>
<keyword evidence="3 9" id="KW-0808">Transferase</keyword>
<dbReference type="Pfam" id="PF13424">
    <property type="entry name" value="TPR_12"/>
    <property type="match status" value="4"/>
</dbReference>
<feature type="repeat" description="TPR" evidence="8">
    <location>
        <begin position="795"/>
        <end position="828"/>
    </location>
</feature>
<dbReference type="Pfam" id="PF13181">
    <property type="entry name" value="TPR_8"/>
    <property type="match status" value="1"/>
</dbReference>
<dbReference type="Pfam" id="PF13374">
    <property type="entry name" value="TPR_10"/>
    <property type="match status" value="1"/>
</dbReference>
<keyword evidence="2 9" id="KW-0328">Glycosyltransferase</keyword>
<dbReference type="EMBL" id="CAJNOQ010012131">
    <property type="protein sequence ID" value="CAF1292715.1"/>
    <property type="molecule type" value="Genomic_DNA"/>
</dbReference>
<dbReference type="InterPro" id="IPR011990">
    <property type="entry name" value="TPR-like_helical_dom_sf"/>
</dbReference>
<evidence type="ECO:0000256" key="6">
    <source>
        <dbReference type="ARBA" id="ARBA00022803"/>
    </source>
</evidence>
<evidence type="ECO:0000313" key="11">
    <source>
        <dbReference type="EMBL" id="CAF4101350.1"/>
    </source>
</evidence>
<dbReference type="Pfam" id="PF01129">
    <property type="entry name" value="ART"/>
    <property type="match status" value="1"/>
</dbReference>
<dbReference type="Gene3D" id="1.25.40.10">
    <property type="entry name" value="Tetratricopeptide repeat domain"/>
    <property type="match status" value="4"/>
</dbReference>
<dbReference type="PROSITE" id="PS50005">
    <property type="entry name" value="TPR"/>
    <property type="match status" value="9"/>
</dbReference>
<evidence type="ECO:0000313" key="10">
    <source>
        <dbReference type="EMBL" id="CAF1292715.1"/>
    </source>
</evidence>
<sequence>MNNNKLSEITSSNTKSHLFNDPYSNKINKEDFTLIWLDKTLDKDINDSRQISKLRQAVDDLKTYVDLNECENYIRSHEHENIVIVVSGTYGQHIVPNIHDLTQIKRIYVFCLNEASHIEWTKNYMKVNNNIFTQTEKLLESLKPYIRQYQQTLLIQKSIVDVENKTADFKWARLLIDTLIQLPPEPKAKLEMIETLRKHYHDNETQRKIIDEFDKNEKDESAVTWYTKETCIYKIVNRIFRQEQIDEIYNYRAFIKDLAEQLNQLYTDQLTLYRDEWGLSEITVYRGAGVGNHDIEVLKSNTGQLISFNGFLSTSPDEKLALSFLHGQFGSTDLTPVLFTYKIDINVNTTAFAEITEISAMNEGREVLFNPGAIFKIDHVKYDHTDKMWRVRLSSREKDFMVGQHYIKICMLERSSMNNLPLFASLLLEAGQIHKAEIFIARHFSENKPIDKETAESSNETLFLLGQLLREKGDYIGALDTYNKALDIWKETLPENHPDIAKSYNNIGLVYHKKGDYDNALDYYSKALHIWKETLPEKHSNIAKSYLNIGLVYHNKGDYDNALDYYSKALHICKETLPEKHPAIAKTYNNIGIVYHNKGDYDNAHDYCNKALDICKETLPEKHPDIATTYNNIGSIYQNKGDYDNAHHYCNKAVDIWKETLPENHPHIATSYNNIGSVYRDKRDYDNALDYFQKALDIWRETLPQKHLDIATSYNNIASVYRDKGDYDNALDHLQKALDNRKQTVPEKLADIAKSYNDIGSVYEDKRDYDTALDYFQKALDIWKETLPEKHPDIARSYSTVGLTYQNKGDCDNALDYLQKALDIWKETLPERHPRIAKCYNSIGLAYHIKCDYDNAHDY</sequence>
<evidence type="ECO:0000256" key="3">
    <source>
        <dbReference type="ARBA" id="ARBA00022679"/>
    </source>
</evidence>
<feature type="repeat" description="TPR" evidence="8">
    <location>
        <begin position="543"/>
        <end position="576"/>
    </location>
</feature>
<evidence type="ECO:0000256" key="8">
    <source>
        <dbReference type="PROSITE-ProRule" id="PRU00339"/>
    </source>
</evidence>
<keyword evidence="6 8" id="KW-0802">TPR repeat</keyword>
<feature type="repeat" description="TPR" evidence="8">
    <location>
        <begin position="585"/>
        <end position="618"/>
    </location>
</feature>
<dbReference type="AlphaFoldDB" id="A0A815D255"/>
<dbReference type="Proteomes" id="UP000681722">
    <property type="component" value="Unassembled WGS sequence"/>
</dbReference>
<feature type="repeat" description="TPR" evidence="8">
    <location>
        <begin position="501"/>
        <end position="534"/>
    </location>
</feature>
<evidence type="ECO:0000256" key="5">
    <source>
        <dbReference type="ARBA" id="ARBA00022737"/>
    </source>
</evidence>
<organism evidence="10 12">
    <name type="scientific">Didymodactylos carnosus</name>
    <dbReference type="NCBI Taxonomy" id="1234261"/>
    <lineage>
        <taxon>Eukaryota</taxon>
        <taxon>Metazoa</taxon>
        <taxon>Spiralia</taxon>
        <taxon>Gnathifera</taxon>
        <taxon>Rotifera</taxon>
        <taxon>Eurotatoria</taxon>
        <taxon>Bdelloidea</taxon>
        <taxon>Philodinida</taxon>
        <taxon>Philodinidae</taxon>
        <taxon>Didymodactylos</taxon>
    </lineage>
</organism>
<evidence type="ECO:0000313" key="12">
    <source>
        <dbReference type="Proteomes" id="UP000663829"/>
    </source>
</evidence>
<dbReference type="GO" id="GO:0016779">
    <property type="term" value="F:nucleotidyltransferase activity"/>
    <property type="evidence" value="ECO:0007669"/>
    <property type="project" value="UniProtKB-KW"/>
</dbReference>